<feature type="region of interest" description="Disordered" evidence="2">
    <location>
        <begin position="456"/>
        <end position="528"/>
    </location>
</feature>
<dbReference type="AlphaFoldDB" id="A0AA39F7T1"/>
<accession>A0AA39F7T1</accession>
<dbReference type="EMBL" id="JAQQBS010001422">
    <property type="protein sequence ID" value="KAK0164522.1"/>
    <property type="molecule type" value="Genomic_DNA"/>
</dbReference>
<gene>
    <name evidence="3" type="ORF">PV328_003141</name>
</gene>
<proteinExistence type="predicted"/>
<reference evidence="3" key="2">
    <citation type="submission" date="2023-03" db="EMBL/GenBank/DDBJ databases">
        <authorList>
            <person name="Inwood S.N."/>
            <person name="Skelly J.G."/>
            <person name="Guhlin J."/>
            <person name="Harrop T.W.R."/>
            <person name="Goldson S.G."/>
            <person name="Dearden P.K."/>
        </authorList>
    </citation>
    <scope>NUCLEOTIDE SEQUENCE</scope>
    <source>
        <strain evidence="3">Irish</strain>
        <tissue evidence="3">Whole body</tissue>
    </source>
</reference>
<feature type="coiled-coil region" evidence="1">
    <location>
        <begin position="217"/>
        <end position="248"/>
    </location>
</feature>
<feature type="compositionally biased region" description="Polar residues" evidence="2">
    <location>
        <begin position="640"/>
        <end position="658"/>
    </location>
</feature>
<comment type="caution">
    <text evidence="3">The sequence shown here is derived from an EMBL/GenBank/DDBJ whole genome shotgun (WGS) entry which is preliminary data.</text>
</comment>
<dbReference type="InterPro" id="IPR007145">
    <property type="entry name" value="MAP65_Ase1_PRC1"/>
</dbReference>
<feature type="region of interest" description="Disordered" evidence="2">
    <location>
        <begin position="591"/>
        <end position="658"/>
    </location>
</feature>
<name>A0AA39F7T1_9HYME</name>
<feature type="coiled-coil region" evidence="1">
    <location>
        <begin position="58"/>
        <end position="120"/>
    </location>
</feature>
<dbReference type="Proteomes" id="UP001168990">
    <property type="component" value="Unassembled WGS sequence"/>
</dbReference>
<feature type="compositionally biased region" description="Basic residues" evidence="2">
    <location>
        <begin position="597"/>
        <end position="615"/>
    </location>
</feature>
<dbReference type="GO" id="GO:0051256">
    <property type="term" value="P:mitotic spindle midzone assembly"/>
    <property type="evidence" value="ECO:0007669"/>
    <property type="project" value="TreeGrafter"/>
</dbReference>
<dbReference type="GO" id="GO:0005737">
    <property type="term" value="C:cytoplasm"/>
    <property type="evidence" value="ECO:0007669"/>
    <property type="project" value="TreeGrafter"/>
</dbReference>
<evidence type="ECO:0000256" key="2">
    <source>
        <dbReference type="SAM" id="MobiDB-lite"/>
    </source>
</evidence>
<keyword evidence="4" id="KW-1185">Reference proteome</keyword>
<reference evidence="3" key="1">
    <citation type="journal article" date="2023" name="bioRxiv">
        <title>Scaffold-level genome assemblies of two parasitoid biocontrol wasps reveal the parthenogenesis mechanism and an associated novel virus.</title>
        <authorList>
            <person name="Inwood S."/>
            <person name="Skelly J."/>
            <person name="Guhlin J."/>
            <person name="Harrop T."/>
            <person name="Goldson S."/>
            <person name="Dearden P."/>
        </authorList>
    </citation>
    <scope>NUCLEOTIDE SEQUENCE</scope>
    <source>
        <strain evidence="3">Irish</strain>
        <tissue evidence="3">Whole body</tissue>
    </source>
</reference>
<keyword evidence="1" id="KW-0175">Coiled coil</keyword>
<feature type="compositionally biased region" description="Basic residues" evidence="2">
    <location>
        <begin position="514"/>
        <end position="528"/>
    </location>
</feature>
<dbReference type="Gene3D" id="1.20.58.1520">
    <property type="match status" value="1"/>
</dbReference>
<dbReference type="Pfam" id="PF03999">
    <property type="entry name" value="MAP65_ASE1"/>
    <property type="match status" value="1"/>
</dbReference>
<sequence>MADNITGQETLHKLNDEAQNIIPNMYKIWHDIGYDVDTINLFSKDIFNNTRALWLEMLQETEERKYNLTKKVDMLQKQISNLEKKLNLDVIPAVYENEPLVILEGKLKNHFNDLEQIKEERLTEAKRLLQKEQLLCKSLGMKPVGINNSLPTEEELENFNLYLTEKEDEFRTLKESFKNTRESVIKMMAEMSYTPKYDFERIVCNDHEDFIFSSTNMAKLQELHDRIKDELENMKETANNKRHELINLWRYLDISEEDYREFLEKHSGFDALTIAALNDEIAKCKGIRMENIARFVKKLREDLISWWDICKFSKIQRDAFRPMRYETCTEDILTLHELELARVQKFYYENSAIYDLLNKREEMWDQMKELQRRAEDPDRFHNRGGQLLAEEKMRKYFNKNLPKIEIELQNLIMDYETKHGVPFTINGLTLEEYIKQQVDEHKEQMEILKQARVKAREEKKSAKKTPLSASRRTPGVATSIRAIQTSLKRKQVDRSPLSTLNKAPRMANSENSRPKAHGSKIRRSSRVVRRLLGSSMNKGRSPRKLLNVTKVVDTSNSTACSSSSKENPVYQEFKEYLGNRDELRSTIVPESDSSIVKPKKKPVKTPVKPSRKHLSPRITPITPRVTPKSLRVAESPRSPRITSTPRFTTAPSNVHNKF</sequence>
<protein>
    <recommendedName>
        <fullName evidence="5">Protein regulator of cytokinesis 1</fullName>
    </recommendedName>
</protein>
<evidence type="ECO:0000313" key="3">
    <source>
        <dbReference type="EMBL" id="KAK0164522.1"/>
    </source>
</evidence>
<evidence type="ECO:0008006" key="5">
    <source>
        <dbReference type="Google" id="ProtNLM"/>
    </source>
</evidence>
<dbReference type="PANTHER" id="PTHR19321">
    <property type="entry name" value="PROTEIN REGULATOR OF CYTOKINESIS 1 PRC1-RELATED"/>
    <property type="match status" value="1"/>
</dbReference>
<dbReference type="GO" id="GO:1990023">
    <property type="term" value="C:mitotic spindle midzone"/>
    <property type="evidence" value="ECO:0007669"/>
    <property type="project" value="TreeGrafter"/>
</dbReference>
<organism evidence="3 4">
    <name type="scientific">Microctonus aethiopoides</name>
    <dbReference type="NCBI Taxonomy" id="144406"/>
    <lineage>
        <taxon>Eukaryota</taxon>
        <taxon>Metazoa</taxon>
        <taxon>Ecdysozoa</taxon>
        <taxon>Arthropoda</taxon>
        <taxon>Hexapoda</taxon>
        <taxon>Insecta</taxon>
        <taxon>Pterygota</taxon>
        <taxon>Neoptera</taxon>
        <taxon>Endopterygota</taxon>
        <taxon>Hymenoptera</taxon>
        <taxon>Apocrita</taxon>
        <taxon>Ichneumonoidea</taxon>
        <taxon>Braconidae</taxon>
        <taxon>Euphorinae</taxon>
        <taxon>Microctonus</taxon>
    </lineage>
</organism>
<evidence type="ECO:0000313" key="4">
    <source>
        <dbReference type="Proteomes" id="UP001168990"/>
    </source>
</evidence>
<evidence type="ECO:0000256" key="1">
    <source>
        <dbReference type="SAM" id="Coils"/>
    </source>
</evidence>
<feature type="compositionally biased region" description="Low complexity" evidence="2">
    <location>
        <begin position="616"/>
        <end position="627"/>
    </location>
</feature>
<dbReference type="GO" id="GO:0008017">
    <property type="term" value="F:microtubule binding"/>
    <property type="evidence" value="ECO:0007669"/>
    <property type="project" value="InterPro"/>
</dbReference>
<dbReference type="PANTHER" id="PTHR19321:SF41">
    <property type="entry name" value="FASCETTO-RELATED"/>
    <property type="match status" value="1"/>
</dbReference>